<dbReference type="AlphaFoldDB" id="A0A915N7S4"/>
<reference evidence="3" key="1">
    <citation type="submission" date="2022-11" db="UniProtKB">
        <authorList>
            <consortium name="WormBaseParasite"/>
        </authorList>
    </citation>
    <scope>IDENTIFICATION</scope>
</reference>
<sequence>SVHHLSGRVQALELNRDEANQPPVVRPAGNVQGENGGGVNLDNGPEKFKIKKMPDRAHTIEDVYNFLTEFRNEVRVNFDTLKRSVRNLEFGTDLETLRHSVHHLSERVQSLELNRDAENPAPIVRPAGNIEGEDGVGVNLDNG</sequence>
<dbReference type="Proteomes" id="UP000887561">
    <property type="component" value="Unplaced"/>
</dbReference>
<dbReference type="WBParaSite" id="scaffold7669_cov168.g12288">
    <property type="protein sequence ID" value="scaffold7669_cov168.g12288"/>
    <property type="gene ID" value="scaffold7669_cov168.g12288"/>
</dbReference>
<keyword evidence="2" id="KW-1185">Reference proteome</keyword>
<evidence type="ECO:0000313" key="2">
    <source>
        <dbReference type="Proteomes" id="UP000887561"/>
    </source>
</evidence>
<proteinExistence type="predicted"/>
<evidence type="ECO:0000313" key="3">
    <source>
        <dbReference type="WBParaSite" id="scaffold7669_cov168.g12288"/>
    </source>
</evidence>
<feature type="region of interest" description="Disordered" evidence="1">
    <location>
        <begin position="119"/>
        <end position="143"/>
    </location>
</feature>
<protein>
    <submittedName>
        <fullName evidence="3">Uncharacterized protein</fullName>
    </submittedName>
</protein>
<feature type="region of interest" description="Disordered" evidence="1">
    <location>
        <begin position="12"/>
        <end position="46"/>
    </location>
</feature>
<name>A0A915N7S4_MELJA</name>
<accession>A0A915N7S4</accession>
<evidence type="ECO:0000256" key="1">
    <source>
        <dbReference type="SAM" id="MobiDB-lite"/>
    </source>
</evidence>
<organism evidence="2 3">
    <name type="scientific">Meloidogyne javanica</name>
    <name type="common">Root-knot nematode worm</name>
    <dbReference type="NCBI Taxonomy" id="6303"/>
    <lineage>
        <taxon>Eukaryota</taxon>
        <taxon>Metazoa</taxon>
        <taxon>Ecdysozoa</taxon>
        <taxon>Nematoda</taxon>
        <taxon>Chromadorea</taxon>
        <taxon>Rhabditida</taxon>
        <taxon>Tylenchina</taxon>
        <taxon>Tylenchomorpha</taxon>
        <taxon>Tylenchoidea</taxon>
        <taxon>Meloidogynidae</taxon>
        <taxon>Meloidogyninae</taxon>
        <taxon>Meloidogyne</taxon>
        <taxon>Meloidogyne incognita group</taxon>
    </lineage>
</organism>